<evidence type="ECO:0000313" key="3">
    <source>
        <dbReference type="EMBL" id="SBT59356.1"/>
    </source>
</evidence>
<proteinExistence type="predicted"/>
<accession>A0A1A8YJP9</accession>
<keyword evidence="1" id="KW-0472">Membrane</keyword>
<dbReference type="Pfam" id="PF09688">
    <property type="entry name" value="Wx5_PLAF3D7"/>
    <property type="match status" value="1"/>
</dbReference>
<dbReference type="InterPro" id="IPR006496">
    <property type="entry name" value="CHP01606_Plasmodium_spp"/>
</dbReference>
<protein>
    <submittedName>
        <fullName evidence="2">Uncharacterized protein</fullName>
    </submittedName>
</protein>
<evidence type="ECO:0000313" key="2">
    <source>
        <dbReference type="EMBL" id="SBT31566.1"/>
    </source>
</evidence>
<keyword evidence="1" id="KW-0812">Transmembrane</keyword>
<sequence>MKYCNISTVSESSRNKTHKVKSRHVFMPSFISVISFSKKSKMNMITVIFTIITMTIVLWQAHNPSQVNDPINHLIGKKYVQNIKIGNNSKRILSEQYERSYFTLENYNIPYIDDDIDDDDIGDDDEDVEEDADIDIIPSDCEDEQISENAFARRLTEKWCASLADMVKIYADFTELMNEEWSFKMWEEKWVKYLLNVSRDLQKCHLYDVLQRNQREKIFDNLVVLMRNDFRKFLESVDEEWTNRMNIHNDI</sequence>
<evidence type="ECO:0000256" key="1">
    <source>
        <dbReference type="SAM" id="Phobius"/>
    </source>
</evidence>
<evidence type="ECO:0000313" key="4">
    <source>
        <dbReference type="Proteomes" id="UP000078550"/>
    </source>
</evidence>
<reference evidence="4 5" key="1">
    <citation type="submission" date="2016-05" db="EMBL/GenBank/DDBJ databases">
        <authorList>
            <person name="Naeem Raeece"/>
        </authorList>
    </citation>
    <scope>NUCLEOTIDE SEQUENCE [LARGE SCALE GENOMIC DNA]</scope>
</reference>
<reference evidence="2" key="2">
    <citation type="submission" date="2016-05" db="EMBL/GenBank/DDBJ databases">
        <authorList>
            <person name="Lavstsen T."/>
            <person name="Jespersen J.S."/>
        </authorList>
    </citation>
    <scope>NUCLEOTIDE SEQUENCE [LARGE SCALE GENOMIC DNA]</scope>
</reference>
<dbReference type="Proteomes" id="UP000078550">
    <property type="component" value="Unassembled WGS sequence"/>
</dbReference>
<keyword evidence="5" id="KW-1185">Reference proteome</keyword>
<keyword evidence="1" id="KW-1133">Transmembrane helix</keyword>
<dbReference type="AlphaFoldDB" id="A0A1A8YJP9"/>
<dbReference type="Proteomes" id="UP000078555">
    <property type="component" value="Unassembled WGS sequence"/>
</dbReference>
<organism evidence="2 5">
    <name type="scientific">Plasmodium ovale wallikeri</name>
    <dbReference type="NCBI Taxonomy" id="864142"/>
    <lineage>
        <taxon>Eukaryota</taxon>
        <taxon>Sar</taxon>
        <taxon>Alveolata</taxon>
        <taxon>Apicomplexa</taxon>
        <taxon>Aconoidasida</taxon>
        <taxon>Haemosporida</taxon>
        <taxon>Plasmodiidae</taxon>
        <taxon>Plasmodium</taxon>
        <taxon>Plasmodium (Plasmodium)</taxon>
    </lineage>
</organism>
<dbReference type="EMBL" id="FLRE01003246">
    <property type="protein sequence ID" value="SBT59356.1"/>
    <property type="molecule type" value="Genomic_DNA"/>
</dbReference>
<dbReference type="EMBL" id="FLRD01000022">
    <property type="protein sequence ID" value="SBT31566.1"/>
    <property type="molecule type" value="Genomic_DNA"/>
</dbReference>
<name>A0A1A8YJP9_PLAOA</name>
<gene>
    <name evidence="2" type="ORF">POVWA1_007740</name>
    <name evidence="3" type="ORF">POVWA2_095330</name>
</gene>
<feature type="transmembrane region" description="Helical" evidence="1">
    <location>
        <begin position="42"/>
        <end position="61"/>
    </location>
</feature>
<evidence type="ECO:0000313" key="5">
    <source>
        <dbReference type="Proteomes" id="UP000078555"/>
    </source>
</evidence>